<dbReference type="EMBL" id="SRLO01001270">
    <property type="protein sequence ID" value="TNN39560.1"/>
    <property type="molecule type" value="Genomic_DNA"/>
</dbReference>
<gene>
    <name evidence="1" type="ORF">EYF80_050281</name>
</gene>
<dbReference type="AlphaFoldDB" id="A0A4Z2FF94"/>
<keyword evidence="2" id="KW-1185">Reference proteome</keyword>
<accession>A0A4Z2FF94</accession>
<comment type="caution">
    <text evidence="1">The sequence shown here is derived from an EMBL/GenBank/DDBJ whole genome shotgun (WGS) entry which is preliminary data.</text>
</comment>
<protein>
    <submittedName>
        <fullName evidence="1">Uncharacterized protein</fullName>
    </submittedName>
</protein>
<name>A0A4Z2FF94_9TELE</name>
<sequence>MNLFGSRAAVPLPVSLKPFPQAGDFLPQGADFLPPRLSAGLQLHLLLDQRFPLSLHHGDLMAQVVVDLHEARLLLLELADARHYGVSSRSLARISSLCLSTTSFSFFITCRSLSVLLAHGVLVGHVGEQALVLLLQLGDLGEQVLSLSSPHVLHQLQLLQHITTTSPRGAWWSMVEHGGAWWSMVEHDGA</sequence>
<evidence type="ECO:0000313" key="2">
    <source>
        <dbReference type="Proteomes" id="UP000314294"/>
    </source>
</evidence>
<proteinExistence type="predicted"/>
<reference evidence="1 2" key="1">
    <citation type="submission" date="2019-03" db="EMBL/GenBank/DDBJ databases">
        <title>First draft genome of Liparis tanakae, snailfish: a comprehensive survey of snailfish specific genes.</title>
        <authorList>
            <person name="Kim W."/>
            <person name="Song I."/>
            <person name="Jeong J.-H."/>
            <person name="Kim D."/>
            <person name="Kim S."/>
            <person name="Ryu S."/>
            <person name="Song J.Y."/>
            <person name="Lee S.K."/>
        </authorList>
    </citation>
    <scope>NUCLEOTIDE SEQUENCE [LARGE SCALE GENOMIC DNA]</scope>
    <source>
        <tissue evidence="1">Muscle</tissue>
    </source>
</reference>
<evidence type="ECO:0000313" key="1">
    <source>
        <dbReference type="EMBL" id="TNN39560.1"/>
    </source>
</evidence>
<organism evidence="1 2">
    <name type="scientific">Liparis tanakae</name>
    <name type="common">Tanaka's snailfish</name>
    <dbReference type="NCBI Taxonomy" id="230148"/>
    <lineage>
        <taxon>Eukaryota</taxon>
        <taxon>Metazoa</taxon>
        <taxon>Chordata</taxon>
        <taxon>Craniata</taxon>
        <taxon>Vertebrata</taxon>
        <taxon>Euteleostomi</taxon>
        <taxon>Actinopterygii</taxon>
        <taxon>Neopterygii</taxon>
        <taxon>Teleostei</taxon>
        <taxon>Neoteleostei</taxon>
        <taxon>Acanthomorphata</taxon>
        <taxon>Eupercaria</taxon>
        <taxon>Perciformes</taxon>
        <taxon>Cottioidei</taxon>
        <taxon>Cottales</taxon>
        <taxon>Liparidae</taxon>
        <taxon>Liparis</taxon>
    </lineage>
</organism>
<dbReference type="Proteomes" id="UP000314294">
    <property type="component" value="Unassembled WGS sequence"/>
</dbReference>